<feature type="signal peptide" evidence="1">
    <location>
        <begin position="1"/>
        <end position="19"/>
    </location>
</feature>
<dbReference type="EMBL" id="FOOX01000010">
    <property type="protein sequence ID" value="SFG82346.1"/>
    <property type="molecule type" value="Genomic_DNA"/>
</dbReference>
<organism evidence="2 3">
    <name type="scientific">Desulfotruncus arcticus DSM 17038</name>
    <dbReference type="NCBI Taxonomy" id="1121424"/>
    <lineage>
        <taxon>Bacteria</taxon>
        <taxon>Bacillati</taxon>
        <taxon>Bacillota</taxon>
        <taxon>Clostridia</taxon>
        <taxon>Eubacteriales</taxon>
        <taxon>Desulfallaceae</taxon>
        <taxon>Desulfotruncus</taxon>
    </lineage>
</organism>
<evidence type="ECO:0000256" key="1">
    <source>
        <dbReference type="SAM" id="SignalP"/>
    </source>
</evidence>
<name>A0A1I2V512_9FIRM</name>
<dbReference type="PROSITE" id="PS51257">
    <property type="entry name" value="PROKAR_LIPOPROTEIN"/>
    <property type="match status" value="1"/>
</dbReference>
<dbReference type="AlphaFoldDB" id="A0A1I2V512"/>
<dbReference type="STRING" id="341036.SAMN05660649_02811"/>
<evidence type="ECO:0000313" key="2">
    <source>
        <dbReference type="EMBL" id="SFG82346.1"/>
    </source>
</evidence>
<evidence type="ECO:0000313" key="3">
    <source>
        <dbReference type="Proteomes" id="UP000199337"/>
    </source>
</evidence>
<dbReference type="RefSeq" id="WP_092472015.1">
    <property type="nucleotide sequence ID" value="NZ_FOOX01000010.1"/>
</dbReference>
<gene>
    <name evidence="2" type="ORF">SAMN05660649_02811</name>
</gene>
<reference evidence="3" key="1">
    <citation type="submission" date="2016-10" db="EMBL/GenBank/DDBJ databases">
        <authorList>
            <person name="Varghese N."/>
            <person name="Submissions S."/>
        </authorList>
    </citation>
    <scope>NUCLEOTIDE SEQUENCE [LARGE SCALE GENOMIC DNA]</scope>
    <source>
        <strain evidence="3">DSM 17038</strain>
    </source>
</reference>
<sequence length="212" mass="22523">MKKGLFMVIALLAVSCLMAAGAYTSATVSNAASLAVATTDTALVALTATHVGADVGFEDATVDTSSNVLSFNFNKGRLDANDGDNDQYGLQKDSVYTWWDDTNAYGLFQVTNNSKDTVQLTVTEKETTNDTNIDFDFIMGIERGVTDYDSGWKDTGVSAGYYSVTFNDESAKLAPGETAEIGVRINVLDSATNALSFFDIDVTAEAVTPPPA</sequence>
<protein>
    <recommendedName>
        <fullName evidence="4">Camelysin metallo-endopeptidase</fullName>
    </recommendedName>
</protein>
<dbReference type="Proteomes" id="UP000199337">
    <property type="component" value="Unassembled WGS sequence"/>
</dbReference>
<proteinExistence type="predicted"/>
<keyword evidence="3" id="KW-1185">Reference proteome</keyword>
<feature type="chain" id="PRO_5039289340" description="Camelysin metallo-endopeptidase" evidence="1">
    <location>
        <begin position="20"/>
        <end position="212"/>
    </location>
</feature>
<keyword evidence="1" id="KW-0732">Signal</keyword>
<evidence type="ECO:0008006" key="4">
    <source>
        <dbReference type="Google" id="ProtNLM"/>
    </source>
</evidence>
<accession>A0A1I2V512</accession>